<feature type="coiled-coil region" evidence="1">
    <location>
        <begin position="58"/>
        <end position="85"/>
    </location>
</feature>
<reference evidence="2 3" key="1">
    <citation type="submission" date="2022-07" db="EMBL/GenBank/DDBJ databases">
        <authorList>
            <person name="Criscuolo A."/>
        </authorList>
    </citation>
    <scope>NUCLEOTIDE SEQUENCE [LARGE SCALE GENOMIC DNA]</scope>
    <source>
        <strain evidence="3">CIP 111951</strain>
    </source>
</reference>
<protein>
    <submittedName>
        <fullName evidence="2">Uncharacterized protein</fullName>
    </submittedName>
</protein>
<evidence type="ECO:0000313" key="2">
    <source>
        <dbReference type="EMBL" id="CAH9055061.1"/>
    </source>
</evidence>
<dbReference type="Proteomes" id="UP001152485">
    <property type="component" value="Unassembled WGS sequence"/>
</dbReference>
<dbReference type="EMBL" id="CAMAPD010000004">
    <property type="protein sequence ID" value="CAH9055061.1"/>
    <property type="molecule type" value="Genomic_DNA"/>
</dbReference>
<keyword evidence="1" id="KW-0175">Coiled coil</keyword>
<proteinExistence type="predicted"/>
<evidence type="ECO:0000256" key="1">
    <source>
        <dbReference type="SAM" id="Coils"/>
    </source>
</evidence>
<sequence>MATINNAVQEMVDHLVTKMRSNQKLSAEEQTLVSNAIQKLSSSADLEAAIVAIAEQHLNEATGNINSASELVKALQANLLEQSDNLGLLPELETKFNEITASLVTNVANTLADLPKKLIDPTYKLGEPEFRLDYYDNTVSTLISTNQTYGACNSVSLVNYERGTFYAYFDAGSVTKAENPAIIMMINSEGEVSKATRSTPIVTPTGNNPVGIVVLPDGENTLFSYVAGTKQLTVFKSQSFTVQAVQETDYFKLYQNKTTKNLYSVDAGILHEFDGSTWIQQLQQTFSNETQFDSWALAQGLEPLHNRTIKTVNSNTSISTQTGYLSSLSYLSITRPSYRLEVAFKDNTYSAMSNIGTQKLVQYNQSMLSHASNRWIYAKSFKSRVNLPNLGSPIRANLESVAPTNSYESNNAGYHAQGYPQLITYSPIHNALIIYQFFRFYENSSNHKTQSLCRVYFA</sequence>
<evidence type="ECO:0000313" key="3">
    <source>
        <dbReference type="Proteomes" id="UP001152485"/>
    </source>
</evidence>
<comment type="caution">
    <text evidence="2">The sequence shown here is derived from an EMBL/GenBank/DDBJ whole genome shotgun (WGS) entry which is preliminary data.</text>
</comment>
<dbReference type="RefSeq" id="WP_261592342.1">
    <property type="nucleotide sequence ID" value="NZ_CAMAPD010000004.1"/>
</dbReference>
<gene>
    <name evidence="2" type="ORF">PSECIP111951_01164</name>
</gene>
<accession>A0ABN8UJN7</accession>
<organism evidence="2 3">
    <name type="scientific">Pseudoalteromonas holothuriae</name>
    <dbReference type="NCBI Taxonomy" id="2963714"/>
    <lineage>
        <taxon>Bacteria</taxon>
        <taxon>Pseudomonadati</taxon>
        <taxon>Pseudomonadota</taxon>
        <taxon>Gammaproteobacteria</taxon>
        <taxon>Alteromonadales</taxon>
        <taxon>Pseudoalteromonadaceae</taxon>
        <taxon>Pseudoalteromonas</taxon>
    </lineage>
</organism>
<name>A0ABN8UJN7_9GAMM</name>